<sequence length="92" mass="10574">MASKYLDNFTQDELKQSFNKSFNNSFNNTIKRSWTEPVGKQKDLMKAHARVAAGFMPSYTSDNSDSGSLSPCSPTRLNRDRVRWENAFQNFN</sequence>
<dbReference type="EMBL" id="HBGA01072706">
    <property type="protein sequence ID" value="CAD9016051.1"/>
    <property type="molecule type" value="Transcribed_RNA"/>
</dbReference>
<gene>
    <name evidence="1" type="ORF">EGYM00392_LOCUS27160</name>
</gene>
<organism evidence="1">
    <name type="scientific">Eutreptiella gymnastica</name>
    <dbReference type="NCBI Taxonomy" id="73025"/>
    <lineage>
        <taxon>Eukaryota</taxon>
        <taxon>Discoba</taxon>
        <taxon>Euglenozoa</taxon>
        <taxon>Euglenida</taxon>
        <taxon>Spirocuta</taxon>
        <taxon>Euglenophyceae</taxon>
        <taxon>Eutreptiales</taxon>
        <taxon>Eutreptiaceae</taxon>
        <taxon>Eutreptiella</taxon>
    </lineage>
</organism>
<evidence type="ECO:0000313" key="1">
    <source>
        <dbReference type="EMBL" id="CAD9016051.1"/>
    </source>
</evidence>
<name>A0A7S1ILC7_9EUGL</name>
<proteinExistence type="predicted"/>
<reference evidence="1" key="1">
    <citation type="submission" date="2021-01" db="EMBL/GenBank/DDBJ databases">
        <authorList>
            <person name="Corre E."/>
            <person name="Pelletier E."/>
            <person name="Niang G."/>
            <person name="Scheremetjew M."/>
            <person name="Finn R."/>
            <person name="Kale V."/>
            <person name="Holt S."/>
            <person name="Cochrane G."/>
            <person name="Meng A."/>
            <person name="Brown T."/>
            <person name="Cohen L."/>
        </authorList>
    </citation>
    <scope>NUCLEOTIDE SEQUENCE</scope>
    <source>
        <strain evidence="1">NIES-381</strain>
    </source>
</reference>
<protein>
    <submittedName>
        <fullName evidence="1">Uncharacterized protein</fullName>
    </submittedName>
</protein>
<dbReference type="AlphaFoldDB" id="A0A7S1ILC7"/>
<accession>A0A7S1ILC7</accession>